<evidence type="ECO:0000313" key="2">
    <source>
        <dbReference type="EMBL" id="CAD6258110.1"/>
    </source>
</evidence>
<dbReference type="Proteomes" id="UP000604825">
    <property type="component" value="Unassembled WGS sequence"/>
</dbReference>
<evidence type="ECO:0000313" key="3">
    <source>
        <dbReference type="Proteomes" id="UP000604825"/>
    </source>
</evidence>
<feature type="compositionally biased region" description="Low complexity" evidence="1">
    <location>
        <begin position="18"/>
        <end position="31"/>
    </location>
</feature>
<feature type="region of interest" description="Disordered" evidence="1">
    <location>
        <begin position="1"/>
        <end position="108"/>
    </location>
</feature>
<proteinExistence type="predicted"/>
<dbReference type="AlphaFoldDB" id="A0A811QFW8"/>
<dbReference type="EMBL" id="CAJGYO010000010">
    <property type="protein sequence ID" value="CAD6258110.1"/>
    <property type="molecule type" value="Genomic_DNA"/>
</dbReference>
<gene>
    <name evidence="2" type="ORF">NCGR_LOCUS41593</name>
</gene>
<sequence>MDTAELPNSKTEHNLQIRAQQEHTTTATEQSTTRRHTNRSGVHARTEELEEGAQGRRPRPPTDDSVRKRKAARVDGAATGCAGGWCTDSLDERPGSASVKMRADDDDTRMARRRAELMMRQQAADHNDRDNDE</sequence>
<organism evidence="2 3">
    <name type="scientific">Miscanthus lutarioriparius</name>
    <dbReference type="NCBI Taxonomy" id="422564"/>
    <lineage>
        <taxon>Eukaryota</taxon>
        <taxon>Viridiplantae</taxon>
        <taxon>Streptophyta</taxon>
        <taxon>Embryophyta</taxon>
        <taxon>Tracheophyta</taxon>
        <taxon>Spermatophyta</taxon>
        <taxon>Magnoliopsida</taxon>
        <taxon>Liliopsida</taxon>
        <taxon>Poales</taxon>
        <taxon>Poaceae</taxon>
        <taxon>PACMAD clade</taxon>
        <taxon>Panicoideae</taxon>
        <taxon>Andropogonodae</taxon>
        <taxon>Andropogoneae</taxon>
        <taxon>Saccharinae</taxon>
        <taxon>Miscanthus</taxon>
    </lineage>
</organism>
<reference evidence="2" key="1">
    <citation type="submission" date="2020-10" db="EMBL/GenBank/DDBJ databases">
        <authorList>
            <person name="Han B."/>
            <person name="Lu T."/>
            <person name="Zhao Q."/>
            <person name="Huang X."/>
            <person name="Zhao Y."/>
        </authorList>
    </citation>
    <scope>NUCLEOTIDE SEQUENCE</scope>
</reference>
<comment type="caution">
    <text evidence="2">The sequence shown here is derived from an EMBL/GenBank/DDBJ whole genome shotgun (WGS) entry which is preliminary data.</text>
</comment>
<accession>A0A811QFW8</accession>
<protein>
    <submittedName>
        <fullName evidence="2">Uncharacterized protein</fullName>
    </submittedName>
</protein>
<keyword evidence="3" id="KW-1185">Reference proteome</keyword>
<evidence type="ECO:0000256" key="1">
    <source>
        <dbReference type="SAM" id="MobiDB-lite"/>
    </source>
</evidence>
<feature type="compositionally biased region" description="Low complexity" evidence="1">
    <location>
        <begin position="76"/>
        <end position="87"/>
    </location>
</feature>
<name>A0A811QFW8_9POAL</name>